<dbReference type="EMBL" id="JAPFFF010000050">
    <property type="protein sequence ID" value="KAK8839947.1"/>
    <property type="molecule type" value="Genomic_DNA"/>
</dbReference>
<dbReference type="InterPro" id="IPR036770">
    <property type="entry name" value="Ankyrin_rpt-contain_sf"/>
</dbReference>
<organism evidence="1 2">
    <name type="scientific">Tritrichomonas musculus</name>
    <dbReference type="NCBI Taxonomy" id="1915356"/>
    <lineage>
        <taxon>Eukaryota</taxon>
        <taxon>Metamonada</taxon>
        <taxon>Parabasalia</taxon>
        <taxon>Tritrichomonadida</taxon>
        <taxon>Tritrichomonadidae</taxon>
        <taxon>Tritrichomonas</taxon>
    </lineage>
</organism>
<reference evidence="1 2" key="1">
    <citation type="submission" date="2024-04" db="EMBL/GenBank/DDBJ databases">
        <title>Tritrichomonas musculus Genome.</title>
        <authorList>
            <person name="Alves-Ferreira E."/>
            <person name="Grigg M."/>
            <person name="Lorenzi H."/>
            <person name="Galac M."/>
        </authorList>
    </citation>
    <scope>NUCLEOTIDE SEQUENCE [LARGE SCALE GENOMIC DNA]</scope>
    <source>
        <strain evidence="1 2">EAF2021</strain>
    </source>
</reference>
<dbReference type="PANTHER" id="PTHR24159:SF5">
    <property type="entry name" value="ANK_REP_REGION DOMAIN-CONTAINING PROTEIN"/>
    <property type="match status" value="1"/>
</dbReference>
<evidence type="ECO:0000313" key="1">
    <source>
        <dbReference type="EMBL" id="KAK8839947.1"/>
    </source>
</evidence>
<accession>A0ABR2H182</accession>
<protein>
    <recommendedName>
        <fullName evidence="3">DUF3447 domain-containing protein</fullName>
    </recommendedName>
</protein>
<name>A0ABR2H182_9EUKA</name>
<sequence length="314" mass="38022">MIDESKIQDNPQELLELLHILINVSSNHYRVSNFFEKIIRILKYLKYPMKKNISKSALINIFKDNKRMILFLYEEKIIDIKDLPPKLSSLEYYLKDYYYDPEENKKRKIGENDYSICKLIREDMIDDFVSYIKENNISLSEKISYSSYETNKFLDEQNRTTLIEYAAFFGSIQIFEYLLDNKVEMTPSLWLYAIHSNNPDLFNILEKYQIEPEDRSYKACLQESIKCYHIDISNYIINRYFPKNKENAMLFFNFGLEFHNFAYIQNDFLNESFFNDFCEHDYLYIVNFLLQKVPNYDINKKERKRNLILKQSFQ</sequence>
<keyword evidence="2" id="KW-1185">Reference proteome</keyword>
<dbReference type="PANTHER" id="PTHR24159">
    <property type="match status" value="1"/>
</dbReference>
<dbReference type="SUPFAM" id="SSF48403">
    <property type="entry name" value="Ankyrin repeat"/>
    <property type="match status" value="1"/>
</dbReference>
<proteinExistence type="predicted"/>
<evidence type="ECO:0008006" key="3">
    <source>
        <dbReference type="Google" id="ProtNLM"/>
    </source>
</evidence>
<gene>
    <name evidence="1" type="ORF">M9Y10_031662</name>
</gene>
<comment type="caution">
    <text evidence="1">The sequence shown here is derived from an EMBL/GenBank/DDBJ whole genome shotgun (WGS) entry which is preliminary data.</text>
</comment>
<evidence type="ECO:0000313" key="2">
    <source>
        <dbReference type="Proteomes" id="UP001470230"/>
    </source>
</evidence>
<dbReference type="Proteomes" id="UP001470230">
    <property type="component" value="Unassembled WGS sequence"/>
</dbReference>